<dbReference type="EMBL" id="LR797252">
    <property type="protein sequence ID" value="CAB4197118.1"/>
    <property type="molecule type" value="Genomic_DNA"/>
</dbReference>
<accession>A0A6J5RU59</accession>
<gene>
    <name evidence="1" type="ORF">UFOVP1290_638</name>
</gene>
<evidence type="ECO:0000313" key="1">
    <source>
        <dbReference type="EMBL" id="CAB4197118.1"/>
    </source>
</evidence>
<protein>
    <submittedName>
        <fullName evidence="1">Uncharacterized protein</fullName>
    </submittedName>
</protein>
<proteinExistence type="predicted"/>
<reference evidence="1" key="1">
    <citation type="submission" date="2020-05" db="EMBL/GenBank/DDBJ databases">
        <authorList>
            <person name="Chiriac C."/>
            <person name="Salcher M."/>
            <person name="Ghai R."/>
            <person name="Kavagutti S V."/>
        </authorList>
    </citation>
    <scope>NUCLEOTIDE SEQUENCE</scope>
</reference>
<organism evidence="1">
    <name type="scientific">uncultured Caudovirales phage</name>
    <dbReference type="NCBI Taxonomy" id="2100421"/>
    <lineage>
        <taxon>Viruses</taxon>
        <taxon>Duplodnaviria</taxon>
        <taxon>Heunggongvirae</taxon>
        <taxon>Uroviricota</taxon>
        <taxon>Caudoviricetes</taxon>
        <taxon>Peduoviridae</taxon>
        <taxon>Maltschvirus</taxon>
        <taxon>Maltschvirus maltsch</taxon>
    </lineage>
</organism>
<sequence>MAFPGIRKTTFGKDYNYYNKVAVNWSQFGAPDGYTVADGYGPDAIITFTTETVMFLNEANSGAVEYSFNGTTVHGELDAALPSKGMTFDNRVVSKIWFRLKNGSSGPINIRIDAWSIR</sequence>
<name>A0A6J5RU59_9CAUD</name>